<evidence type="ECO:0000256" key="5">
    <source>
        <dbReference type="SAM" id="Phobius"/>
    </source>
</evidence>
<dbReference type="Pfam" id="PF07291">
    <property type="entry name" value="MauE"/>
    <property type="match status" value="1"/>
</dbReference>
<evidence type="ECO:0000256" key="3">
    <source>
        <dbReference type="ARBA" id="ARBA00022989"/>
    </source>
</evidence>
<dbReference type="SUPFAM" id="SSF52833">
    <property type="entry name" value="Thioredoxin-like"/>
    <property type="match status" value="1"/>
</dbReference>
<comment type="caution">
    <text evidence="7">The sequence shown here is derived from an EMBL/GenBank/DDBJ whole genome shotgun (WGS) entry which is preliminary data.</text>
</comment>
<keyword evidence="2 5" id="KW-0812">Transmembrane</keyword>
<proteinExistence type="predicted"/>
<evidence type="ECO:0000313" key="8">
    <source>
        <dbReference type="Proteomes" id="UP000316612"/>
    </source>
</evidence>
<feature type="transmembrane region" description="Helical" evidence="5">
    <location>
        <begin position="123"/>
        <end position="144"/>
    </location>
</feature>
<reference evidence="7 8" key="1">
    <citation type="submission" date="2019-06" db="EMBL/GenBank/DDBJ databases">
        <title>Whole genome shotgun sequence of Glutamicibacter uratoxydans NBRC 15515.</title>
        <authorList>
            <person name="Hosoyama A."/>
            <person name="Uohara A."/>
            <person name="Ohji S."/>
            <person name="Ichikawa N."/>
        </authorList>
    </citation>
    <scope>NUCLEOTIDE SEQUENCE [LARGE SCALE GENOMIC DNA]</scope>
    <source>
        <strain evidence="7 8">NBRC 15515</strain>
    </source>
</reference>
<evidence type="ECO:0000256" key="4">
    <source>
        <dbReference type="ARBA" id="ARBA00023136"/>
    </source>
</evidence>
<dbReference type="AlphaFoldDB" id="A0A4Y4DUZ5"/>
<accession>A0A4Y4DUZ5</accession>
<dbReference type="OrthoDB" id="5124580at2"/>
<dbReference type="EMBL" id="BJNY01000024">
    <property type="protein sequence ID" value="GED07684.1"/>
    <property type="molecule type" value="Genomic_DNA"/>
</dbReference>
<name>A0A4Y4DUZ5_GLUUR</name>
<evidence type="ECO:0000256" key="1">
    <source>
        <dbReference type="ARBA" id="ARBA00004141"/>
    </source>
</evidence>
<dbReference type="RefSeq" id="WP_141367056.1">
    <property type="nucleotide sequence ID" value="NZ_BAAAJL010000001.1"/>
</dbReference>
<gene>
    <name evidence="7" type="ORF">AUR04nite_32160</name>
</gene>
<feature type="transmembrane region" description="Helical" evidence="5">
    <location>
        <begin position="75"/>
        <end position="96"/>
    </location>
</feature>
<evidence type="ECO:0000259" key="6">
    <source>
        <dbReference type="Pfam" id="PF07291"/>
    </source>
</evidence>
<feature type="domain" description="Methylamine utilisation protein MauE" evidence="6">
    <location>
        <begin position="2"/>
        <end position="134"/>
    </location>
</feature>
<dbReference type="GO" id="GO:0016020">
    <property type="term" value="C:membrane"/>
    <property type="evidence" value="ECO:0007669"/>
    <property type="project" value="UniProtKB-SubCell"/>
</dbReference>
<comment type="subcellular location">
    <subcellularLocation>
        <location evidence="1">Membrane</location>
        <topology evidence="1">Multi-pass membrane protein</topology>
    </subcellularLocation>
</comment>
<keyword evidence="3 5" id="KW-1133">Transmembrane helix</keyword>
<organism evidence="7 8">
    <name type="scientific">Glutamicibacter uratoxydans</name>
    <name type="common">Arthrobacter uratoxydans</name>
    <dbReference type="NCBI Taxonomy" id="43667"/>
    <lineage>
        <taxon>Bacteria</taxon>
        <taxon>Bacillati</taxon>
        <taxon>Actinomycetota</taxon>
        <taxon>Actinomycetes</taxon>
        <taxon>Micrococcales</taxon>
        <taxon>Micrococcaceae</taxon>
        <taxon>Glutamicibacter</taxon>
    </lineage>
</organism>
<dbReference type="InterPro" id="IPR009908">
    <property type="entry name" value="Methylamine_util_MauE"/>
</dbReference>
<protein>
    <recommendedName>
        <fullName evidence="6">Methylamine utilisation protein MauE domain-containing protein</fullName>
    </recommendedName>
</protein>
<evidence type="ECO:0000256" key="2">
    <source>
        <dbReference type="ARBA" id="ARBA00022692"/>
    </source>
</evidence>
<keyword evidence="8" id="KW-1185">Reference proteome</keyword>
<dbReference type="InterPro" id="IPR036249">
    <property type="entry name" value="Thioredoxin-like_sf"/>
</dbReference>
<evidence type="ECO:0000313" key="7">
    <source>
        <dbReference type="EMBL" id="GED07684.1"/>
    </source>
</evidence>
<keyword evidence="4 5" id="KW-0472">Membrane</keyword>
<dbReference type="Proteomes" id="UP000316612">
    <property type="component" value="Unassembled WGS sequence"/>
</dbReference>
<dbReference type="Gene3D" id="3.40.30.10">
    <property type="entry name" value="Glutaredoxin"/>
    <property type="match status" value="1"/>
</dbReference>
<feature type="transmembrane region" description="Helical" evidence="5">
    <location>
        <begin position="150"/>
        <end position="169"/>
    </location>
</feature>
<sequence length="321" mass="35347">MIWLFEVARWAAASVLVISGLLKLGRSEQLYRSLGELGLPAALLRQNWMKTVIAPSFSYAEITIGLGMLLVPTRVFPLLAAVFFAVFLWVVASAVFKGREASCDCFGGYGGDKVSAATIARNAGLLSIALLGLAAAPAPAVFAAQQWGPWAGILSVFLPLAIAVGLVYWRARTARKKTQNLVDSLVLRDVNGESLELREFFDPPTYLVFFSPTCSACHNLVERFRWWPHAVAEGFDLQPVFIGKPEDFERMPEYAPLLPYAWYDHGSAVATAMGRNGTPGAVRIDAQHPLGEEWKIGAYEIEQYVVRPGFFEQYEAGRETP</sequence>
<dbReference type="GO" id="GO:0030416">
    <property type="term" value="P:methylamine metabolic process"/>
    <property type="evidence" value="ECO:0007669"/>
    <property type="project" value="InterPro"/>
</dbReference>